<comment type="caution">
    <text evidence="1">The sequence shown here is derived from an EMBL/GenBank/DDBJ whole genome shotgun (WGS) entry which is preliminary data.</text>
</comment>
<organism evidence="1 2">
    <name type="scientific">Streptomyces albipurpureus</name>
    <dbReference type="NCBI Taxonomy" id="2897419"/>
    <lineage>
        <taxon>Bacteria</taxon>
        <taxon>Bacillati</taxon>
        <taxon>Actinomycetota</taxon>
        <taxon>Actinomycetes</taxon>
        <taxon>Kitasatosporales</taxon>
        <taxon>Streptomycetaceae</taxon>
        <taxon>Streptomyces</taxon>
    </lineage>
</organism>
<proteinExistence type="predicted"/>
<dbReference type="Proteomes" id="UP001431429">
    <property type="component" value="Unassembled WGS sequence"/>
</dbReference>
<sequence>MDRPVLQFQLRGDSAYTSRVRCAGLDPADARFRELMGLVHLIEGLERYHLAFTRAL</sequence>
<dbReference type="RefSeq" id="WP_250920119.1">
    <property type="nucleotide sequence ID" value="NZ_JAMQAW010000012.1"/>
</dbReference>
<keyword evidence="2" id="KW-1185">Reference proteome</keyword>
<evidence type="ECO:0000313" key="1">
    <source>
        <dbReference type="EMBL" id="MCM2389773.1"/>
    </source>
</evidence>
<name>A0ABT0UMD7_9ACTN</name>
<reference evidence="1" key="1">
    <citation type="submission" date="2022-06" db="EMBL/GenBank/DDBJ databases">
        <title>Genome public.</title>
        <authorList>
            <person name="Sun Q."/>
        </authorList>
    </citation>
    <scope>NUCLEOTIDE SEQUENCE</scope>
    <source>
        <strain evidence="1">CWNU-1</strain>
    </source>
</reference>
<dbReference type="EMBL" id="JAMQAW010000012">
    <property type="protein sequence ID" value="MCM2389773.1"/>
    <property type="molecule type" value="Genomic_DNA"/>
</dbReference>
<accession>A0ABT0UMD7</accession>
<protein>
    <submittedName>
        <fullName evidence="1">Uncharacterized protein</fullName>
    </submittedName>
</protein>
<evidence type="ECO:0000313" key="2">
    <source>
        <dbReference type="Proteomes" id="UP001431429"/>
    </source>
</evidence>
<gene>
    <name evidence="1" type="ORF">NBG84_16010</name>
</gene>